<evidence type="ECO:0000313" key="2">
    <source>
        <dbReference type="EMBL" id="KZT74094.1"/>
    </source>
</evidence>
<dbReference type="Proteomes" id="UP000076727">
    <property type="component" value="Unassembled WGS sequence"/>
</dbReference>
<feature type="domain" description="PPM-type phosphatase" evidence="1">
    <location>
        <begin position="122"/>
        <end position="484"/>
    </location>
</feature>
<dbReference type="InterPro" id="IPR036457">
    <property type="entry name" value="PPM-type-like_dom_sf"/>
</dbReference>
<dbReference type="AlphaFoldDB" id="A0A165TXD2"/>
<dbReference type="OrthoDB" id="420076at2759"/>
<dbReference type="PANTHER" id="PTHR13832">
    <property type="entry name" value="PROTEIN PHOSPHATASE 2C"/>
    <property type="match status" value="1"/>
</dbReference>
<dbReference type="GO" id="GO:0004741">
    <property type="term" value="F:[pyruvate dehydrogenase (acetyl-transferring)]-phosphatase activity"/>
    <property type="evidence" value="ECO:0007669"/>
    <property type="project" value="TreeGrafter"/>
</dbReference>
<dbReference type="Pfam" id="PF00481">
    <property type="entry name" value="PP2C"/>
    <property type="match status" value="1"/>
</dbReference>
<dbReference type="SUPFAM" id="SSF81606">
    <property type="entry name" value="PP2C-like"/>
    <property type="match status" value="1"/>
</dbReference>
<dbReference type="InterPro" id="IPR015655">
    <property type="entry name" value="PP2C"/>
</dbReference>
<dbReference type="STRING" id="1314783.A0A165TXD2"/>
<accession>A0A165TXD2</accession>
<keyword evidence="3" id="KW-1185">Reference proteome</keyword>
<dbReference type="PROSITE" id="PS51746">
    <property type="entry name" value="PPM_2"/>
    <property type="match status" value="1"/>
</dbReference>
<evidence type="ECO:0000313" key="3">
    <source>
        <dbReference type="Proteomes" id="UP000076727"/>
    </source>
</evidence>
<dbReference type="GO" id="GO:0005739">
    <property type="term" value="C:mitochondrion"/>
    <property type="evidence" value="ECO:0007669"/>
    <property type="project" value="TreeGrafter"/>
</dbReference>
<gene>
    <name evidence="2" type="ORF">DAEQUDRAFT_702325</name>
</gene>
<dbReference type="EMBL" id="KV429034">
    <property type="protein sequence ID" value="KZT74094.1"/>
    <property type="molecule type" value="Genomic_DNA"/>
</dbReference>
<reference evidence="2 3" key="1">
    <citation type="journal article" date="2016" name="Mol. Biol. Evol.">
        <title>Comparative Genomics of Early-Diverging Mushroom-Forming Fungi Provides Insights into the Origins of Lignocellulose Decay Capabilities.</title>
        <authorList>
            <person name="Nagy L.G."/>
            <person name="Riley R."/>
            <person name="Tritt A."/>
            <person name="Adam C."/>
            <person name="Daum C."/>
            <person name="Floudas D."/>
            <person name="Sun H."/>
            <person name="Yadav J.S."/>
            <person name="Pangilinan J."/>
            <person name="Larsson K.H."/>
            <person name="Matsuura K."/>
            <person name="Barry K."/>
            <person name="Labutti K."/>
            <person name="Kuo R."/>
            <person name="Ohm R.A."/>
            <person name="Bhattacharya S.S."/>
            <person name="Shirouzu T."/>
            <person name="Yoshinaga Y."/>
            <person name="Martin F.M."/>
            <person name="Grigoriev I.V."/>
            <person name="Hibbett D.S."/>
        </authorList>
    </citation>
    <scope>NUCLEOTIDE SEQUENCE [LARGE SCALE GENOMIC DNA]</scope>
    <source>
        <strain evidence="2 3">L-15889</strain>
    </source>
</reference>
<sequence length="493" mass="53873">MLLARICNPIARSQRHHGIVQPARSLQTVRRLAISARAEWVLAGMVGVASLLFVSSPVHLDSEDDRIRRRDGSSAFGTASESSSHFSYSYYESSMNQGEEGGESRSLRLQEKTHLPGTQTGIYRYDTAQIASNDTPGSGHVEAVLPYPAGYWGLFALLGGRNGPSTSAWLCENIIYAVGGALVDLYSRLCDTSPSRDTPPTPSDDAIARTLNVTFKHLDREVVYGSVDKALSNSSHYTRVDLLALAQSGSSALLGFYDSYTQNLHVALTGDSRAVLGRRMQNKAGDVVYQVRVLTVEQDAGNLAEEYRLNARHPGEAVVYNGHVLSGGPTRSFGDATYKWDADTRRQLQDASIIGPTPSDVRTPPYLTAEPEVTSTAVQPGDFLIMGTRGVWDRLGSEEAVGLVGIWLDEQWRRQGERGRTRPAPSLNDFLVAPLVIEDRAYKHEDRNAAAHLLRNALSRRAGPRAEQASDSSVDSLTATVIFFADDQTVKHK</sequence>
<evidence type="ECO:0000259" key="1">
    <source>
        <dbReference type="PROSITE" id="PS51746"/>
    </source>
</evidence>
<name>A0A165TXD2_9APHY</name>
<dbReference type="SMART" id="SM00332">
    <property type="entry name" value="PP2Cc"/>
    <property type="match status" value="1"/>
</dbReference>
<dbReference type="PANTHER" id="PTHR13832:SF792">
    <property type="entry name" value="GM14286P"/>
    <property type="match status" value="1"/>
</dbReference>
<protein>
    <submittedName>
        <fullName evidence="2">Protein serine/threonine phosphatase 2C</fullName>
    </submittedName>
</protein>
<dbReference type="Gene3D" id="3.60.40.10">
    <property type="entry name" value="PPM-type phosphatase domain"/>
    <property type="match status" value="1"/>
</dbReference>
<dbReference type="InterPro" id="IPR001932">
    <property type="entry name" value="PPM-type_phosphatase-like_dom"/>
</dbReference>
<proteinExistence type="predicted"/>
<organism evidence="2 3">
    <name type="scientific">Daedalea quercina L-15889</name>
    <dbReference type="NCBI Taxonomy" id="1314783"/>
    <lineage>
        <taxon>Eukaryota</taxon>
        <taxon>Fungi</taxon>
        <taxon>Dikarya</taxon>
        <taxon>Basidiomycota</taxon>
        <taxon>Agaricomycotina</taxon>
        <taxon>Agaricomycetes</taxon>
        <taxon>Polyporales</taxon>
        <taxon>Fomitopsis</taxon>
    </lineage>
</organism>